<sequence>MVLFFQVIIGLILALIVYNLIHYLFVSRPTRKRLKMGQKVVDQAVNGVLPELVTKVDILPIRSQEIAKVWGRGVMAFEYEIAKDKTNLSADEFRQQLTTSLDEYGKHHHFESSAVKNDQSVFRLTDVWELEDKLHFDVAFMVNQTTIEYVEDLDRLT</sequence>
<feature type="transmembrane region" description="Helical" evidence="1">
    <location>
        <begin position="6"/>
        <end position="26"/>
    </location>
</feature>
<evidence type="ECO:0000256" key="1">
    <source>
        <dbReference type="SAM" id="Phobius"/>
    </source>
</evidence>
<dbReference type="Proteomes" id="UP000030361">
    <property type="component" value="Chromosome"/>
</dbReference>
<name>A0A1S6QG10_9LACO</name>
<keyword evidence="1" id="KW-0472">Membrane</keyword>
<dbReference type="eggNOG" id="ENOG502ZQCN">
    <property type="taxonomic scope" value="Bacteria"/>
</dbReference>
<dbReference type="KEGG" id="lcu:PL11_000620"/>
<accession>A0A1S6QG10</accession>
<organism evidence="2 3">
    <name type="scientific">Lentilactobacillus curieae</name>
    <dbReference type="NCBI Taxonomy" id="1138822"/>
    <lineage>
        <taxon>Bacteria</taxon>
        <taxon>Bacillati</taxon>
        <taxon>Bacillota</taxon>
        <taxon>Bacilli</taxon>
        <taxon>Lactobacillales</taxon>
        <taxon>Lactobacillaceae</taxon>
        <taxon>Lentilactobacillus</taxon>
    </lineage>
</organism>
<keyword evidence="1" id="KW-0812">Transmembrane</keyword>
<keyword evidence="3" id="KW-1185">Reference proteome</keyword>
<proteinExistence type="predicted"/>
<dbReference type="EMBL" id="CP018906">
    <property type="protein sequence ID" value="AQW20543.1"/>
    <property type="molecule type" value="Genomic_DNA"/>
</dbReference>
<gene>
    <name evidence="2" type="ORF">PL11_000620</name>
</gene>
<protein>
    <submittedName>
        <fullName evidence="2">Uncharacterized protein</fullName>
    </submittedName>
</protein>
<dbReference type="AlphaFoldDB" id="A0A1S6QG10"/>
<evidence type="ECO:0000313" key="3">
    <source>
        <dbReference type="Proteomes" id="UP000030361"/>
    </source>
</evidence>
<dbReference type="OrthoDB" id="2146119at2"/>
<keyword evidence="1" id="KW-1133">Transmembrane helix</keyword>
<evidence type="ECO:0000313" key="2">
    <source>
        <dbReference type="EMBL" id="AQW20543.1"/>
    </source>
</evidence>
<reference evidence="2 3" key="1">
    <citation type="journal article" date="2015" name="Genome Announc.">
        <title>Genome Sequence of Lactobacillus curieae CCTCC M 2011381T, a Novel Producer of Gamma-aminobutyric Acid.</title>
        <authorList>
            <person name="Wang Y."/>
            <person name="Wang Y."/>
            <person name="Lang C."/>
            <person name="Wei D."/>
            <person name="Xu P."/>
            <person name="Xie J."/>
        </authorList>
    </citation>
    <scope>NUCLEOTIDE SEQUENCE [LARGE SCALE GENOMIC DNA]</scope>
    <source>
        <strain evidence="2 3">CCTCC M 2011381</strain>
    </source>
</reference>